<evidence type="ECO:0000313" key="3">
    <source>
        <dbReference type="Proteomes" id="UP001431776"/>
    </source>
</evidence>
<name>A0AAW6TYR6_9BACT</name>
<feature type="domain" description="PIN" evidence="1">
    <location>
        <begin position="2"/>
        <end position="106"/>
    </location>
</feature>
<dbReference type="InterPro" id="IPR029060">
    <property type="entry name" value="PIN-like_dom_sf"/>
</dbReference>
<protein>
    <submittedName>
        <fullName evidence="2">Toxin-antitoxin system toxin component, PIN family</fullName>
    </submittedName>
</protein>
<dbReference type="InterPro" id="IPR002850">
    <property type="entry name" value="PIN_toxin-like"/>
</dbReference>
<proteinExistence type="predicted"/>
<dbReference type="Gene3D" id="3.40.50.1010">
    <property type="entry name" value="5'-nuclease"/>
    <property type="match status" value="1"/>
</dbReference>
<reference evidence="2" key="1">
    <citation type="submission" date="2023-05" db="EMBL/GenBank/DDBJ databases">
        <title>Anaerotaeda fermentans gen. nov., sp. nov., a novel anaerobic planctomycete of the new family within the order Sedimentisphaerales isolated from Taman Peninsula, Russia.</title>
        <authorList>
            <person name="Khomyakova M.A."/>
            <person name="Merkel A.Y."/>
            <person name="Slobodkin A.I."/>
        </authorList>
    </citation>
    <scope>NUCLEOTIDE SEQUENCE</scope>
    <source>
        <strain evidence="2">M17dextr</strain>
    </source>
</reference>
<dbReference type="PANTHER" id="PTHR34610:SF3">
    <property type="entry name" value="SSL7007 PROTEIN"/>
    <property type="match status" value="1"/>
</dbReference>
<accession>A0AAW6TYR6</accession>
<dbReference type="Proteomes" id="UP001431776">
    <property type="component" value="Unassembled WGS sequence"/>
</dbReference>
<evidence type="ECO:0000259" key="1">
    <source>
        <dbReference type="Pfam" id="PF13470"/>
    </source>
</evidence>
<dbReference type="RefSeq" id="WP_349244911.1">
    <property type="nucleotide sequence ID" value="NZ_JASCXX010000011.1"/>
</dbReference>
<dbReference type="CDD" id="cd09854">
    <property type="entry name" value="PIN_VapC-like"/>
    <property type="match status" value="1"/>
</dbReference>
<dbReference type="NCBIfam" id="TIGR00305">
    <property type="entry name" value="putative toxin-antitoxin system toxin component, PIN family"/>
    <property type="match status" value="1"/>
</dbReference>
<gene>
    <name evidence="2" type="ORF">QJ522_10655</name>
</gene>
<comment type="caution">
    <text evidence="2">The sequence shown here is derived from an EMBL/GenBank/DDBJ whole genome shotgun (WGS) entry which is preliminary data.</text>
</comment>
<keyword evidence="3" id="KW-1185">Reference proteome</keyword>
<dbReference type="InterPro" id="IPR002716">
    <property type="entry name" value="PIN_dom"/>
</dbReference>
<dbReference type="PANTHER" id="PTHR34610">
    <property type="entry name" value="SSL7007 PROTEIN"/>
    <property type="match status" value="1"/>
</dbReference>
<dbReference type="EMBL" id="JASCXX010000011">
    <property type="protein sequence ID" value="MDI6449502.1"/>
    <property type="molecule type" value="Genomic_DNA"/>
</dbReference>
<dbReference type="AlphaFoldDB" id="A0AAW6TYR6"/>
<dbReference type="Pfam" id="PF13470">
    <property type="entry name" value="PIN_3"/>
    <property type="match status" value="1"/>
</dbReference>
<organism evidence="2 3">
    <name type="scientific">Anaerobaca lacustris</name>
    <dbReference type="NCBI Taxonomy" id="3044600"/>
    <lineage>
        <taxon>Bacteria</taxon>
        <taxon>Pseudomonadati</taxon>
        <taxon>Planctomycetota</taxon>
        <taxon>Phycisphaerae</taxon>
        <taxon>Sedimentisphaerales</taxon>
        <taxon>Anaerobacaceae</taxon>
        <taxon>Anaerobaca</taxon>
    </lineage>
</organism>
<dbReference type="SUPFAM" id="SSF88723">
    <property type="entry name" value="PIN domain-like"/>
    <property type="match status" value="1"/>
</dbReference>
<sequence>MKVFLDTNVLASAVATRGLCADVVREVFAKHQSIVSKQVLDELRRVLQSKFGFPRLLVADYIELVRQDSTLAKPAKLPKIKLRDKEDLPILAAAVAAEADVLVTGDAELLALGHCDKVEILSPRQFWERLSAYRPTRN</sequence>
<evidence type="ECO:0000313" key="2">
    <source>
        <dbReference type="EMBL" id="MDI6449502.1"/>
    </source>
</evidence>